<proteinExistence type="predicted"/>
<reference evidence="2" key="1">
    <citation type="journal article" date="2021" name="IMA Fungus">
        <title>Genomic characterization of three marine fungi, including Emericellopsis atlantica sp. nov. with signatures of a generalist lifestyle and marine biomass degradation.</title>
        <authorList>
            <person name="Hagestad O.C."/>
            <person name="Hou L."/>
            <person name="Andersen J.H."/>
            <person name="Hansen E.H."/>
            <person name="Altermark B."/>
            <person name="Li C."/>
            <person name="Kuhnert E."/>
            <person name="Cox R.J."/>
            <person name="Crous P.W."/>
            <person name="Spatafora J.W."/>
            <person name="Lail K."/>
            <person name="Amirebrahimi M."/>
            <person name="Lipzen A."/>
            <person name="Pangilinan J."/>
            <person name="Andreopoulos W."/>
            <person name="Hayes R.D."/>
            <person name="Ng V."/>
            <person name="Grigoriev I.V."/>
            <person name="Jackson S.A."/>
            <person name="Sutton T.D.S."/>
            <person name="Dobson A.D.W."/>
            <person name="Rama T."/>
        </authorList>
    </citation>
    <scope>NUCLEOTIDE SEQUENCE</scope>
    <source>
        <strain evidence="2">TRa3180A</strain>
    </source>
</reference>
<evidence type="ECO:0000256" key="1">
    <source>
        <dbReference type="SAM" id="MobiDB-lite"/>
    </source>
</evidence>
<dbReference type="OrthoDB" id="3946700at2759"/>
<dbReference type="AlphaFoldDB" id="A0A9P7YVN6"/>
<comment type="caution">
    <text evidence="2">The sequence shown here is derived from an EMBL/GenBank/DDBJ whole genome shotgun (WGS) entry which is preliminary data.</text>
</comment>
<dbReference type="Proteomes" id="UP000887226">
    <property type="component" value="Unassembled WGS sequence"/>
</dbReference>
<feature type="region of interest" description="Disordered" evidence="1">
    <location>
        <begin position="248"/>
        <end position="282"/>
    </location>
</feature>
<accession>A0A9P7YVN6</accession>
<protein>
    <submittedName>
        <fullName evidence="2">Uncharacterized protein</fullName>
    </submittedName>
</protein>
<feature type="region of interest" description="Disordered" evidence="1">
    <location>
        <begin position="193"/>
        <end position="229"/>
    </location>
</feature>
<organism evidence="2 3">
    <name type="scientific">Calycina marina</name>
    <dbReference type="NCBI Taxonomy" id="1763456"/>
    <lineage>
        <taxon>Eukaryota</taxon>
        <taxon>Fungi</taxon>
        <taxon>Dikarya</taxon>
        <taxon>Ascomycota</taxon>
        <taxon>Pezizomycotina</taxon>
        <taxon>Leotiomycetes</taxon>
        <taxon>Helotiales</taxon>
        <taxon>Pezizellaceae</taxon>
        <taxon>Calycina</taxon>
    </lineage>
</organism>
<gene>
    <name evidence="2" type="ORF">BJ878DRAFT_523929</name>
</gene>
<evidence type="ECO:0000313" key="2">
    <source>
        <dbReference type="EMBL" id="KAG9240833.1"/>
    </source>
</evidence>
<feature type="region of interest" description="Disordered" evidence="1">
    <location>
        <begin position="45"/>
        <end position="73"/>
    </location>
</feature>
<keyword evidence="3" id="KW-1185">Reference proteome</keyword>
<sequence>MGLPVFVAPPSPVLETAVLDKVTASPRSTIRRQPATDARRQLLAASARQTRPRRMAGDSQRLQPPASPPQSALGEMNEQLNTHIIHWSHERQNPPAPPNMEVDGPLMPPVPEISRDSALEGRHRQIDRIHLRDMRRRVRRHNAPTLPYTEADSVRFRANGARHAALTTSGHDFSDRVNREIASWETRHANLVEEESGGSPLTRIYRFSRPNNDATERSPRAQNFLSRANARRIHDGLTRETMAMDGLGDRELSLSPPSPSAWDTLLRTITPDPQPLSAGSSFASTSVSTDVAASSNTAPASATTSMTSQEELGDNRLLSAGAHDCDLSFSESSDEDGEEHIPAVRARTRDRTTRVLRRYADIVADRPERAGQGVNFVENEGLGGMQEIILRLAARDDIPDEWWISAGLRREPTS</sequence>
<dbReference type="EMBL" id="MU254332">
    <property type="protein sequence ID" value="KAG9240833.1"/>
    <property type="molecule type" value="Genomic_DNA"/>
</dbReference>
<name>A0A9P7YVN6_9HELO</name>
<evidence type="ECO:0000313" key="3">
    <source>
        <dbReference type="Proteomes" id="UP000887226"/>
    </source>
</evidence>